<dbReference type="SUPFAM" id="SSF57667">
    <property type="entry name" value="beta-beta-alpha zinc fingers"/>
    <property type="match status" value="4"/>
</dbReference>
<reference evidence="15" key="1">
    <citation type="submission" date="2018-12" db="EMBL/GenBank/DDBJ databases">
        <authorList>
            <person name="Yazar S."/>
        </authorList>
    </citation>
    <scope>NUCLEOTIDE SEQUENCE [LARGE SCALE GENOMIC DNA]</scope>
</reference>
<feature type="domain" description="C2H2-type" evidence="13">
    <location>
        <begin position="243"/>
        <end position="270"/>
    </location>
</feature>
<keyword evidence="7" id="KW-0805">Transcription regulation</keyword>
<protein>
    <recommendedName>
        <fullName evidence="13">C2H2-type domain-containing protein</fullName>
    </recommendedName>
</protein>
<dbReference type="FunFam" id="3.30.160.60:FF:000176">
    <property type="entry name" value="zinc finger protein 70"/>
    <property type="match status" value="1"/>
</dbReference>
<sequence length="388" mass="44956">MEEIEFEPCLEKWKSVAFKDVVMDFTQDLMLEKYRNLVLLGLPFSKPDVNSEKEDPGNTCSDWETVPRSDFFEDNSTALKEAIIATLPRIGPEDPTFQETWECDGRLESQQENQERDLRKVKIIHKKPSPGERGHEGSEPGRNFGLRSVLVMQQRIPAGKNLLKCNTHRKNSDLLKHHKIHAEEKTYACNDCGKGFSYCSSLSQHQKSHTGEKPYKCNECERAFCNCSALIQHQRIHTGEKPYECNECEKAFWHSANLTNYRRAHTGEKPYKCIQCGKFFGYCAAFIHHQRIHNGKKLYKCNECGKAFSQSANLTNHQRIHTRKKPCKCNQCGKDFSQSTNLIIHHKIHTREKPYEYNECGKAFSDSSILIRHHTFTLGKIEDKRKRE</sequence>
<dbReference type="SUPFAM" id="SSF109640">
    <property type="entry name" value="KRAB domain (Kruppel-associated box)"/>
    <property type="match status" value="1"/>
</dbReference>
<dbReference type="Gene3D" id="3.30.160.60">
    <property type="entry name" value="Classic Zinc Finger"/>
    <property type="match status" value="7"/>
</dbReference>
<feature type="domain" description="C2H2-type" evidence="13">
    <location>
        <begin position="271"/>
        <end position="298"/>
    </location>
</feature>
<evidence type="ECO:0000313" key="14">
    <source>
        <dbReference type="Ensembl" id="ENSVURP00010007314.1"/>
    </source>
</evidence>
<keyword evidence="15" id="KW-1185">Reference proteome</keyword>
<dbReference type="FunFam" id="3.30.160.60:FF:000053">
    <property type="entry name" value="zinc finger protein 182 isoform X1"/>
    <property type="match status" value="1"/>
</dbReference>
<evidence type="ECO:0000313" key="15">
    <source>
        <dbReference type="Proteomes" id="UP000314987"/>
    </source>
</evidence>
<dbReference type="SMART" id="SM00355">
    <property type="entry name" value="ZnF_C2H2"/>
    <property type="match status" value="7"/>
</dbReference>
<dbReference type="Ensembl" id="ENSVURT00010008269.1">
    <property type="protein sequence ID" value="ENSVURP00010007314.1"/>
    <property type="gene ID" value="ENSVURG00010005656.1"/>
</dbReference>
<evidence type="ECO:0000256" key="11">
    <source>
        <dbReference type="PROSITE-ProRule" id="PRU00042"/>
    </source>
</evidence>
<dbReference type="GeneTree" id="ENSGT00940000153104"/>
<evidence type="ECO:0000256" key="5">
    <source>
        <dbReference type="ARBA" id="ARBA00022771"/>
    </source>
</evidence>
<keyword evidence="10" id="KW-0539">Nucleus</keyword>
<evidence type="ECO:0000256" key="12">
    <source>
        <dbReference type="SAM" id="MobiDB-lite"/>
    </source>
</evidence>
<dbReference type="FunFam" id="3.30.160.60:FF:000358">
    <property type="entry name" value="zinc finger protein 24"/>
    <property type="match status" value="1"/>
</dbReference>
<reference evidence="14" key="2">
    <citation type="submission" date="2025-08" db="UniProtKB">
        <authorList>
            <consortium name="Ensembl"/>
        </authorList>
    </citation>
    <scope>IDENTIFICATION</scope>
</reference>
<evidence type="ECO:0000256" key="7">
    <source>
        <dbReference type="ARBA" id="ARBA00023015"/>
    </source>
</evidence>
<dbReference type="InterPro" id="IPR036051">
    <property type="entry name" value="KRAB_dom_sf"/>
</dbReference>
<dbReference type="SMART" id="SM00349">
    <property type="entry name" value="KRAB"/>
    <property type="match status" value="1"/>
</dbReference>
<evidence type="ECO:0000256" key="9">
    <source>
        <dbReference type="ARBA" id="ARBA00023163"/>
    </source>
</evidence>
<dbReference type="GO" id="GO:0000978">
    <property type="term" value="F:RNA polymerase II cis-regulatory region sequence-specific DNA binding"/>
    <property type="evidence" value="ECO:0007669"/>
    <property type="project" value="TreeGrafter"/>
</dbReference>
<keyword evidence="3" id="KW-0479">Metal-binding</keyword>
<comment type="subcellular location">
    <subcellularLocation>
        <location evidence="1">Nucleus</location>
    </subcellularLocation>
</comment>
<dbReference type="Pfam" id="PF00096">
    <property type="entry name" value="zf-C2H2"/>
    <property type="match status" value="4"/>
</dbReference>
<evidence type="ECO:0000256" key="1">
    <source>
        <dbReference type="ARBA" id="ARBA00004123"/>
    </source>
</evidence>
<dbReference type="FunFam" id="3.30.160.60:FF:000016">
    <property type="entry name" value="zinc finger protein 37 homolog"/>
    <property type="match status" value="1"/>
</dbReference>
<comment type="similarity">
    <text evidence="2">Belongs to the krueppel C2H2-type zinc-finger protein family.</text>
</comment>
<accession>A0A4X2K5S1</accession>
<dbReference type="FunFam" id="3.30.160.60:FF:001157">
    <property type="entry name" value="Zinc finger protein 793"/>
    <property type="match status" value="1"/>
</dbReference>
<evidence type="ECO:0000256" key="8">
    <source>
        <dbReference type="ARBA" id="ARBA00023125"/>
    </source>
</evidence>
<keyword evidence="5 11" id="KW-0863">Zinc-finger</keyword>
<evidence type="ECO:0000256" key="6">
    <source>
        <dbReference type="ARBA" id="ARBA00022833"/>
    </source>
</evidence>
<dbReference type="PROSITE" id="PS00028">
    <property type="entry name" value="ZINC_FINGER_C2H2_1"/>
    <property type="match status" value="5"/>
</dbReference>
<organism evidence="14 15">
    <name type="scientific">Vombatus ursinus</name>
    <name type="common">Common wombat</name>
    <dbReference type="NCBI Taxonomy" id="29139"/>
    <lineage>
        <taxon>Eukaryota</taxon>
        <taxon>Metazoa</taxon>
        <taxon>Chordata</taxon>
        <taxon>Craniata</taxon>
        <taxon>Vertebrata</taxon>
        <taxon>Euteleostomi</taxon>
        <taxon>Mammalia</taxon>
        <taxon>Metatheria</taxon>
        <taxon>Diprotodontia</taxon>
        <taxon>Vombatidae</taxon>
        <taxon>Vombatus</taxon>
    </lineage>
</organism>
<dbReference type="AlphaFoldDB" id="A0A4X2K5S1"/>
<feature type="domain" description="C2H2-type" evidence="13">
    <location>
        <begin position="327"/>
        <end position="354"/>
    </location>
</feature>
<dbReference type="InterPro" id="IPR036236">
    <property type="entry name" value="Znf_C2H2_sf"/>
</dbReference>
<dbReference type="PANTHER" id="PTHR23235:SF178">
    <property type="entry name" value="C2H2-TYPE DOMAIN-CONTAINING PROTEIN-RELATED"/>
    <property type="match status" value="1"/>
</dbReference>
<keyword evidence="6" id="KW-0862">Zinc</keyword>
<evidence type="ECO:0000259" key="13">
    <source>
        <dbReference type="PROSITE" id="PS50157"/>
    </source>
</evidence>
<evidence type="ECO:0000256" key="4">
    <source>
        <dbReference type="ARBA" id="ARBA00022737"/>
    </source>
</evidence>
<feature type="domain" description="C2H2-type" evidence="13">
    <location>
        <begin position="187"/>
        <end position="214"/>
    </location>
</feature>
<proteinExistence type="inferred from homology"/>
<evidence type="ECO:0000256" key="2">
    <source>
        <dbReference type="ARBA" id="ARBA00006991"/>
    </source>
</evidence>
<dbReference type="InterPro" id="IPR001909">
    <property type="entry name" value="KRAB"/>
</dbReference>
<keyword evidence="8" id="KW-0238">DNA-binding</keyword>
<reference evidence="14" key="3">
    <citation type="submission" date="2025-09" db="UniProtKB">
        <authorList>
            <consortium name="Ensembl"/>
        </authorList>
    </citation>
    <scope>IDENTIFICATION</scope>
</reference>
<name>A0A4X2K5S1_VOMUR</name>
<dbReference type="FunFam" id="3.30.160.60:FF:000224">
    <property type="entry name" value="Zinc finger protein 329"/>
    <property type="match status" value="1"/>
</dbReference>
<evidence type="ECO:0000256" key="10">
    <source>
        <dbReference type="ARBA" id="ARBA00023242"/>
    </source>
</evidence>
<dbReference type="GO" id="GO:0000981">
    <property type="term" value="F:DNA-binding transcription factor activity, RNA polymerase II-specific"/>
    <property type="evidence" value="ECO:0007669"/>
    <property type="project" value="TreeGrafter"/>
</dbReference>
<dbReference type="GO" id="GO:0031981">
    <property type="term" value="C:nuclear lumen"/>
    <property type="evidence" value="ECO:0007669"/>
    <property type="project" value="UniProtKB-ARBA"/>
</dbReference>
<dbReference type="GO" id="GO:0008270">
    <property type="term" value="F:zinc ion binding"/>
    <property type="evidence" value="ECO:0007669"/>
    <property type="project" value="UniProtKB-KW"/>
</dbReference>
<dbReference type="Proteomes" id="UP000314987">
    <property type="component" value="Unassembled WGS sequence"/>
</dbReference>
<dbReference type="PROSITE" id="PS50157">
    <property type="entry name" value="ZINC_FINGER_C2H2_2"/>
    <property type="match status" value="6"/>
</dbReference>
<feature type="domain" description="C2H2-type" evidence="13">
    <location>
        <begin position="215"/>
        <end position="242"/>
    </location>
</feature>
<feature type="domain" description="C2H2-type" evidence="13">
    <location>
        <begin position="299"/>
        <end position="326"/>
    </location>
</feature>
<evidence type="ECO:0000256" key="3">
    <source>
        <dbReference type="ARBA" id="ARBA00022723"/>
    </source>
</evidence>
<dbReference type="InterPro" id="IPR013087">
    <property type="entry name" value="Znf_C2H2_type"/>
</dbReference>
<keyword evidence="4" id="KW-0677">Repeat</keyword>
<keyword evidence="9" id="KW-0804">Transcription</keyword>
<dbReference type="FunFam" id="3.30.160.60:FF:002090">
    <property type="entry name" value="Zinc finger protein 473"/>
    <property type="match status" value="1"/>
</dbReference>
<dbReference type="PANTHER" id="PTHR23235">
    <property type="entry name" value="KRUEPPEL-LIKE TRANSCRIPTION FACTOR"/>
    <property type="match status" value="1"/>
</dbReference>
<dbReference type="STRING" id="29139.ENSVURP00010007314"/>
<feature type="region of interest" description="Disordered" evidence="12">
    <location>
        <begin position="48"/>
        <end position="67"/>
    </location>
</feature>